<dbReference type="Gene3D" id="1.20.5.300">
    <property type="match status" value="1"/>
</dbReference>
<organism evidence="2 3">
    <name type="scientific">Pleurodeles waltl</name>
    <name type="common">Iberian ribbed newt</name>
    <dbReference type="NCBI Taxonomy" id="8319"/>
    <lineage>
        <taxon>Eukaryota</taxon>
        <taxon>Metazoa</taxon>
        <taxon>Chordata</taxon>
        <taxon>Craniata</taxon>
        <taxon>Vertebrata</taxon>
        <taxon>Euteleostomi</taxon>
        <taxon>Amphibia</taxon>
        <taxon>Batrachia</taxon>
        <taxon>Caudata</taxon>
        <taxon>Salamandroidea</taxon>
        <taxon>Salamandridae</taxon>
        <taxon>Pleurodelinae</taxon>
        <taxon>Pleurodeles</taxon>
    </lineage>
</organism>
<dbReference type="Proteomes" id="UP001066276">
    <property type="component" value="Chromosome 2_1"/>
</dbReference>
<sequence length="131" mass="15335">MQELSSNVKEIRRNVGELEQRVDSLEQSQDSWDEEVEEDRRELLNFRDKTADLNYQLEDLENRSQRCNICIKGVPLQAESGKLGDSVCHLFHHVVPDRANQIIIDGTHRVGWPFWTPSQPKDVLTCLHYYQ</sequence>
<dbReference type="InterPro" id="IPR004244">
    <property type="entry name" value="Transposase_22"/>
</dbReference>
<evidence type="ECO:0000256" key="1">
    <source>
        <dbReference type="SAM" id="Coils"/>
    </source>
</evidence>
<dbReference type="AlphaFoldDB" id="A0AAV7VHE6"/>
<protein>
    <submittedName>
        <fullName evidence="2">Uncharacterized protein</fullName>
    </submittedName>
</protein>
<proteinExistence type="predicted"/>
<name>A0AAV7VHE6_PLEWA</name>
<feature type="coiled-coil region" evidence="1">
    <location>
        <begin position="1"/>
        <end position="63"/>
    </location>
</feature>
<gene>
    <name evidence="2" type="ORF">NDU88_004140</name>
</gene>
<comment type="caution">
    <text evidence="2">The sequence shown here is derived from an EMBL/GenBank/DDBJ whole genome shotgun (WGS) entry which is preliminary data.</text>
</comment>
<reference evidence="2" key="1">
    <citation type="journal article" date="2022" name="bioRxiv">
        <title>Sequencing and chromosome-scale assembly of the giantPleurodeles waltlgenome.</title>
        <authorList>
            <person name="Brown T."/>
            <person name="Elewa A."/>
            <person name="Iarovenko S."/>
            <person name="Subramanian E."/>
            <person name="Araus A.J."/>
            <person name="Petzold A."/>
            <person name="Susuki M."/>
            <person name="Suzuki K.-i.T."/>
            <person name="Hayashi T."/>
            <person name="Toyoda A."/>
            <person name="Oliveira C."/>
            <person name="Osipova E."/>
            <person name="Leigh N.D."/>
            <person name="Simon A."/>
            <person name="Yun M.H."/>
        </authorList>
    </citation>
    <scope>NUCLEOTIDE SEQUENCE</scope>
    <source>
        <strain evidence="2">20211129_DDA</strain>
        <tissue evidence="2">Liver</tissue>
    </source>
</reference>
<keyword evidence="3" id="KW-1185">Reference proteome</keyword>
<dbReference type="PANTHER" id="PTHR11505">
    <property type="entry name" value="L1 TRANSPOSABLE ELEMENT-RELATED"/>
    <property type="match status" value="1"/>
</dbReference>
<evidence type="ECO:0000313" key="3">
    <source>
        <dbReference type="Proteomes" id="UP001066276"/>
    </source>
</evidence>
<accession>A0AAV7VHE6</accession>
<keyword evidence="1" id="KW-0175">Coiled coil</keyword>
<evidence type="ECO:0000313" key="2">
    <source>
        <dbReference type="EMBL" id="KAJ1200316.1"/>
    </source>
</evidence>
<dbReference type="EMBL" id="JANPWB010000003">
    <property type="protein sequence ID" value="KAJ1200316.1"/>
    <property type="molecule type" value="Genomic_DNA"/>
</dbReference>